<dbReference type="Pfam" id="PF12697">
    <property type="entry name" value="Abhydrolase_6"/>
    <property type="match status" value="1"/>
</dbReference>
<evidence type="ECO:0000259" key="2">
    <source>
        <dbReference type="Pfam" id="PF12697"/>
    </source>
</evidence>
<dbReference type="Proteomes" id="UP001597419">
    <property type="component" value="Unassembled WGS sequence"/>
</dbReference>
<gene>
    <name evidence="3" type="ORF">ACFSYJ_03890</name>
</gene>
<dbReference type="PANTHER" id="PTHR37017">
    <property type="entry name" value="AB HYDROLASE-1 DOMAIN-CONTAINING PROTEIN-RELATED"/>
    <property type="match status" value="1"/>
</dbReference>
<dbReference type="InterPro" id="IPR000073">
    <property type="entry name" value="AB_hydrolase_1"/>
</dbReference>
<evidence type="ECO:0000313" key="3">
    <source>
        <dbReference type="EMBL" id="MFD2457723.1"/>
    </source>
</evidence>
<sequence length="267" mass="27922">MRVRKVFGVLGVLLMLAAITPASAVASGQEEAGAVRPKPTIVLVHGAFAESASWDGVVQRLQRRGYPVVAVANPLRSLGGDAGYLKKVLATIDGPIVLAGHSYGGMVQSAAAAGNPNVKALVYIAAFAPEAGESALELSNKFPGSTLGDTLQSIDLGDGTHDLVIRQDRYRAQFAADVPAAQAALAAATQRPVRDVALSEGAPTPAWRTIPSWFLITGQDKNIPVAAQKFMAERADAREVVELPYASHAVAVSRPDVVADLIVRASR</sequence>
<name>A0ABW5G8E0_9PSEU</name>
<keyword evidence="1" id="KW-0732">Signal</keyword>
<dbReference type="SUPFAM" id="SSF53474">
    <property type="entry name" value="alpha/beta-Hydrolases"/>
    <property type="match status" value="1"/>
</dbReference>
<feature type="signal peptide" evidence="1">
    <location>
        <begin position="1"/>
        <end position="24"/>
    </location>
</feature>
<protein>
    <submittedName>
        <fullName evidence="3">Alpha/beta fold hydrolase</fullName>
    </submittedName>
</protein>
<evidence type="ECO:0000313" key="4">
    <source>
        <dbReference type="Proteomes" id="UP001597419"/>
    </source>
</evidence>
<dbReference type="RefSeq" id="WP_345389296.1">
    <property type="nucleotide sequence ID" value="NZ_BAABHG010000003.1"/>
</dbReference>
<feature type="domain" description="AB hydrolase-1" evidence="2">
    <location>
        <begin position="41"/>
        <end position="260"/>
    </location>
</feature>
<comment type="caution">
    <text evidence="3">The sequence shown here is derived from an EMBL/GenBank/DDBJ whole genome shotgun (WGS) entry which is preliminary data.</text>
</comment>
<accession>A0ABW5G8E0</accession>
<organism evidence="3 4">
    <name type="scientific">Amycolatopsis samaneae</name>
    <dbReference type="NCBI Taxonomy" id="664691"/>
    <lineage>
        <taxon>Bacteria</taxon>
        <taxon>Bacillati</taxon>
        <taxon>Actinomycetota</taxon>
        <taxon>Actinomycetes</taxon>
        <taxon>Pseudonocardiales</taxon>
        <taxon>Pseudonocardiaceae</taxon>
        <taxon>Amycolatopsis</taxon>
    </lineage>
</organism>
<dbReference type="InterPro" id="IPR052897">
    <property type="entry name" value="Sec-Metab_Biosynth_Hydrolase"/>
</dbReference>
<reference evidence="4" key="1">
    <citation type="journal article" date="2019" name="Int. J. Syst. Evol. Microbiol.">
        <title>The Global Catalogue of Microorganisms (GCM) 10K type strain sequencing project: providing services to taxonomists for standard genome sequencing and annotation.</title>
        <authorList>
            <consortium name="The Broad Institute Genomics Platform"/>
            <consortium name="The Broad Institute Genome Sequencing Center for Infectious Disease"/>
            <person name="Wu L."/>
            <person name="Ma J."/>
        </authorList>
    </citation>
    <scope>NUCLEOTIDE SEQUENCE [LARGE SCALE GENOMIC DNA]</scope>
    <source>
        <strain evidence="4">CGMCC 4.7643</strain>
    </source>
</reference>
<keyword evidence="3" id="KW-0378">Hydrolase</keyword>
<keyword evidence="4" id="KW-1185">Reference proteome</keyword>
<proteinExistence type="predicted"/>
<dbReference type="PANTHER" id="PTHR37017:SF11">
    <property type="entry name" value="ESTERASE_LIPASE_THIOESTERASE DOMAIN-CONTAINING PROTEIN"/>
    <property type="match status" value="1"/>
</dbReference>
<dbReference type="GO" id="GO:0016787">
    <property type="term" value="F:hydrolase activity"/>
    <property type="evidence" value="ECO:0007669"/>
    <property type="project" value="UniProtKB-KW"/>
</dbReference>
<dbReference type="InterPro" id="IPR029058">
    <property type="entry name" value="AB_hydrolase_fold"/>
</dbReference>
<dbReference type="EMBL" id="JBHUKU010000002">
    <property type="protein sequence ID" value="MFD2457723.1"/>
    <property type="molecule type" value="Genomic_DNA"/>
</dbReference>
<evidence type="ECO:0000256" key="1">
    <source>
        <dbReference type="SAM" id="SignalP"/>
    </source>
</evidence>
<feature type="chain" id="PRO_5046873482" evidence="1">
    <location>
        <begin position="25"/>
        <end position="267"/>
    </location>
</feature>
<dbReference type="Gene3D" id="3.40.50.1820">
    <property type="entry name" value="alpha/beta hydrolase"/>
    <property type="match status" value="1"/>
</dbReference>